<dbReference type="SUPFAM" id="SSF88946">
    <property type="entry name" value="Sigma2 domain of RNA polymerase sigma factors"/>
    <property type="match status" value="1"/>
</dbReference>
<evidence type="ECO:0000256" key="3">
    <source>
        <dbReference type="ARBA" id="ARBA00023082"/>
    </source>
</evidence>
<comment type="similarity">
    <text evidence="1">Belongs to the sigma-70 factor family. ECF subfamily.</text>
</comment>
<dbReference type="PANTHER" id="PTHR43133">
    <property type="entry name" value="RNA POLYMERASE ECF-TYPE SIGMA FACTO"/>
    <property type="match status" value="1"/>
</dbReference>
<sequence>MKLTEKSARLARFEDIYNHTFSKLRSTFLKLTRNEDQTNDLLQTAYVKLWEKLDDLEDQGDYAPILYVYARNAFRDELRKKCRQEIAEAEIGYMAAAVTDTAGTAELKEYEGIVKQIIDKMPVKRQRVYRMFKEDGLSYKNIALSLGISPKTVDNHLNEASKEIRRQVKLAYEVGHLSSLTVVLLAELLRN</sequence>
<keyword evidence="8" id="KW-1185">Reference proteome</keyword>
<dbReference type="EMBL" id="CP032869">
    <property type="protein sequence ID" value="AYL96594.1"/>
    <property type="molecule type" value="Genomic_DNA"/>
</dbReference>
<protein>
    <submittedName>
        <fullName evidence="7">Sigma-70 family RNA polymerase sigma factor</fullName>
    </submittedName>
</protein>
<reference evidence="7 8" key="1">
    <citation type="submission" date="2018-10" db="EMBL/GenBank/DDBJ databases">
        <title>Genome sequencing of Mucilaginibacter sp. HYN0043.</title>
        <authorList>
            <person name="Kim M."/>
            <person name="Yi H."/>
        </authorList>
    </citation>
    <scope>NUCLEOTIDE SEQUENCE [LARGE SCALE GENOMIC DNA]</scope>
    <source>
        <strain evidence="7 8">HYN0043</strain>
    </source>
</reference>
<dbReference type="NCBIfam" id="TIGR02937">
    <property type="entry name" value="sigma70-ECF"/>
    <property type="match status" value="1"/>
</dbReference>
<dbReference type="InterPro" id="IPR036388">
    <property type="entry name" value="WH-like_DNA-bd_sf"/>
</dbReference>
<dbReference type="RefSeq" id="WP_119410190.1">
    <property type="nucleotide sequence ID" value="NZ_CP032869.1"/>
</dbReference>
<keyword evidence="4" id="KW-0804">Transcription</keyword>
<keyword evidence="3" id="KW-0731">Sigma factor</keyword>
<dbReference type="Proteomes" id="UP000270046">
    <property type="component" value="Chromosome"/>
</dbReference>
<dbReference type="Gene3D" id="1.10.10.10">
    <property type="entry name" value="Winged helix-like DNA-binding domain superfamily/Winged helix DNA-binding domain"/>
    <property type="match status" value="1"/>
</dbReference>
<proteinExistence type="inferred from homology"/>
<organism evidence="7 8">
    <name type="scientific">Mucilaginibacter celer</name>
    <dbReference type="NCBI Taxonomy" id="2305508"/>
    <lineage>
        <taxon>Bacteria</taxon>
        <taxon>Pseudomonadati</taxon>
        <taxon>Bacteroidota</taxon>
        <taxon>Sphingobacteriia</taxon>
        <taxon>Sphingobacteriales</taxon>
        <taxon>Sphingobacteriaceae</taxon>
        <taxon>Mucilaginibacter</taxon>
    </lineage>
</organism>
<dbReference type="SUPFAM" id="SSF88659">
    <property type="entry name" value="Sigma3 and sigma4 domains of RNA polymerase sigma factors"/>
    <property type="match status" value="1"/>
</dbReference>
<keyword evidence="2" id="KW-0805">Transcription regulation</keyword>
<dbReference type="InterPro" id="IPR013325">
    <property type="entry name" value="RNA_pol_sigma_r2"/>
</dbReference>
<evidence type="ECO:0000256" key="1">
    <source>
        <dbReference type="ARBA" id="ARBA00010641"/>
    </source>
</evidence>
<feature type="domain" description="RNA polymerase sigma-70 region 2" evidence="5">
    <location>
        <begin position="21"/>
        <end position="81"/>
    </location>
</feature>
<dbReference type="KEGG" id="muh:HYN43_015370"/>
<dbReference type="GO" id="GO:0003677">
    <property type="term" value="F:DNA binding"/>
    <property type="evidence" value="ECO:0007669"/>
    <property type="project" value="InterPro"/>
</dbReference>
<evidence type="ECO:0000313" key="8">
    <source>
        <dbReference type="Proteomes" id="UP000270046"/>
    </source>
</evidence>
<dbReference type="InterPro" id="IPR007627">
    <property type="entry name" value="RNA_pol_sigma70_r2"/>
</dbReference>
<dbReference type="OrthoDB" id="655853at2"/>
<name>A0A494VPC6_9SPHI</name>
<dbReference type="GO" id="GO:0006352">
    <property type="term" value="P:DNA-templated transcription initiation"/>
    <property type="evidence" value="ECO:0007669"/>
    <property type="project" value="InterPro"/>
</dbReference>
<dbReference type="Pfam" id="PF08281">
    <property type="entry name" value="Sigma70_r4_2"/>
    <property type="match status" value="1"/>
</dbReference>
<dbReference type="Gene3D" id="1.10.1740.10">
    <property type="match status" value="1"/>
</dbReference>
<dbReference type="InterPro" id="IPR039425">
    <property type="entry name" value="RNA_pol_sigma-70-like"/>
</dbReference>
<dbReference type="InterPro" id="IPR014284">
    <property type="entry name" value="RNA_pol_sigma-70_dom"/>
</dbReference>
<evidence type="ECO:0000256" key="4">
    <source>
        <dbReference type="ARBA" id="ARBA00023163"/>
    </source>
</evidence>
<accession>A0A494VPC6</accession>
<dbReference type="Pfam" id="PF04542">
    <property type="entry name" value="Sigma70_r2"/>
    <property type="match status" value="1"/>
</dbReference>
<gene>
    <name evidence="7" type="ORF">HYN43_015370</name>
</gene>
<dbReference type="AlphaFoldDB" id="A0A494VPC6"/>
<evidence type="ECO:0000256" key="2">
    <source>
        <dbReference type="ARBA" id="ARBA00023015"/>
    </source>
</evidence>
<feature type="domain" description="RNA polymerase sigma factor 70 region 4 type 2" evidence="6">
    <location>
        <begin position="114"/>
        <end position="162"/>
    </location>
</feature>
<dbReference type="GO" id="GO:0016987">
    <property type="term" value="F:sigma factor activity"/>
    <property type="evidence" value="ECO:0007669"/>
    <property type="project" value="UniProtKB-KW"/>
</dbReference>
<dbReference type="InterPro" id="IPR013324">
    <property type="entry name" value="RNA_pol_sigma_r3/r4-like"/>
</dbReference>
<dbReference type="PANTHER" id="PTHR43133:SF46">
    <property type="entry name" value="RNA POLYMERASE SIGMA-70 FACTOR ECF SUBFAMILY"/>
    <property type="match status" value="1"/>
</dbReference>
<dbReference type="InterPro" id="IPR013249">
    <property type="entry name" value="RNA_pol_sigma70_r4_t2"/>
</dbReference>
<evidence type="ECO:0000259" key="6">
    <source>
        <dbReference type="Pfam" id="PF08281"/>
    </source>
</evidence>
<evidence type="ECO:0000313" key="7">
    <source>
        <dbReference type="EMBL" id="AYL96594.1"/>
    </source>
</evidence>
<evidence type="ECO:0000259" key="5">
    <source>
        <dbReference type="Pfam" id="PF04542"/>
    </source>
</evidence>